<dbReference type="Gene3D" id="1.25.40.540">
    <property type="entry name" value="TAP42-like family"/>
    <property type="match status" value="1"/>
</dbReference>
<evidence type="ECO:0000313" key="4">
    <source>
        <dbReference type="Proteomes" id="UP000284403"/>
    </source>
</evidence>
<dbReference type="RefSeq" id="XP_029229047.1">
    <property type="nucleotide sequence ID" value="XM_029370855.1"/>
</dbReference>
<evidence type="ECO:0000313" key="3">
    <source>
        <dbReference type="EMBL" id="RNF19973.1"/>
    </source>
</evidence>
<dbReference type="PANTHER" id="PTHR10933">
    <property type="entry name" value="IMMUNOGLOBULIN-BINDING PROTEIN 1"/>
    <property type="match status" value="1"/>
</dbReference>
<comment type="caution">
    <text evidence="3">The sequence shown here is derived from an EMBL/GenBank/DDBJ whole genome shotgun (WGS) entry which is preliminary data.</text>
</comment>
<dbReference type="EMBL" id="MKKU01000190">
    <property type="protein sequence ID" value="RNF19973.1"/>
    <property type="molecule type" value="Genomic_DNA"/>
</dbReference>
<dbReference type="Pfam" id="PF04177">
    <property type="entry name" value="TAP42"/>
    <property type="match status" value="1"/>
</dbReference>
<evidence type="ECO:0000256" key="1">
    <source>
        <dbReference type="SAM" id="Coils"/>
    </source>
</evidence>
<dbReference type="FunFam" id="1.25.40.540:FF:000006">
    <property type="entry name" value="Predicted protein"/>
    <property type="match status" value="1"/>
</dbReference>
<feature type="region of interest" description="Disordered" evidence="2">
    <location>
        <begin position="92"/>
        <end position="119"/>
    </location>
</feature>
<accession>A0A422PQG0</accession>
<dbReference type="GO" id="GO:0051721">
    <property type="term" value="F:protein phosphatase 2A binding"/>
    <property type="evidence" value="ECO:0007669"/>
    <property type="project" value="TreeGrafter"/>
</dbReference>
<dbReference type="OrthoDB" id="10261753at2759"/>
<protein>
    <recommendedName>
        <fullName evidence="5">TAP42-like family protein</fullName>
    </recommendedName>
</protein>
<reference evidence="3 4" key="1">
    <citation type="journal article" date="2018" name="BMC Genomics">
        <title>Genomic comparison of Trypanosoma conorhini and Trypanosoma rangeli to Trypanosoma cruzi strains of high and low virulence.</title>
        <authorList>
            <person name="Bradwell K.R."/>
            <person name="Koparde V.N."/>
            <person name="Matveyev A.V."/>
            <person name="Serrano M.G."/>
            <person name="Alves J.M."/>
            <person name="Parikh H."/>
            <person name="Huang B."/>
            <person name="Lee V."/>
            <person name="Espinosa-Alvarez O."/>
            <person name="Ortiz P.A."/>
            <person name="Costa-Martins A.G."/>
            <person name="Teixeira M.M."/>
            <person name="Buck G.A."/>
        </authorList>
    </citation>
    <scope>NUCLEOTIDE SEQUENCE [LARGE SCALE GENOMIC DNA]</scope>
    <source>
        <strain evidence="3 4">025E</strain>
    </source>
</reference>
<feature type="region of interest" description="Disordered" evidence="2">
    <location>
        <begin position="345"/>
        <end position="399"/>
    </location>
</feature>
<dbReference type="Proteomes" id="UP000284403">
    <property type="component" value="Unassembled WGS sequence"/>
</dbReference>
<dbReference type="GO" id="GO:0009966">
    <property type="term" value="P:regulation of signal transduction"/>
    <property type="evidence" value="ECO:0007669"/>
    <property type="project" value="InterPro"/>
</dbReference>
<gene>
    <name evidence="3" type="ORF">Tco025E_03939</name>
</gene>
<evidence type="ECO:0000256" key="2">
    <source>
        <dbReference type="SAM" id="MobiDB-lite"/>
    </source>
</evidence>
<proteinExistence type="predicted"/>
<dbReference type="GeneID" id="40317550"/>
<feature type="compositionally biased region" description="Basic and acidic residues" evidence="2">
    <location>
        <begin position="363"/>
        <end position="387"/>
    </location>
</feature>
<sequence>MPTDSGSLTVKGQFSQLLRRYEEGVLRGVQAGDTDALARALIPQFELLWRQMAAMGVVSSNEQLEELPTSSLELLWTPYLIADLYQRVQGPMPTPAAASSSSSATAAAPESRNTTGMTREEALAASKRWYEVFFQWMLDYELVDEATLEKYRGLSPDQRTQRLELSRKRRELEEERQRCEEQVQYLTAKRRRMESLMEADGEASGDTNGDEEEARRNRALARLRWSIYESCQQLQLSSRELEMLQALSPERRQAISTEHQKTIEAVQRGEKSLGRHTYTILPGGLIAPGGPISTAQPQPGRLAVGAVANQQDFRRRVVEELMLERNTPTMTLQEFAEAEMADVQRRMDADAAAQRQQAEEDERLGPEGVEERQRQRDIQLAEWKEAHPPIGQTAKGNYA</sequence>
<keyword evidence="1" id="KW-0175">Coiled coil</keyword>
<dbReference type="GO" id="GO:0005829">
    <property type="term" value="C:cytosol"/>
    <property type="evidence" value="ECO:0007669"/>
    <property type="project" value="TreeGrafter"/>
</dbReference>
<feature type="compositionally biased region" description="Low complexity" evidence="2">
    <location>
        <begin position="95"/>
        <end position="109"/>
    </location>
</feature>
<keyword evidence="4" id="KW-1185">Reference proteome</keyword>
<dbReference type="GO" id="GO:0035303">
    <property type="term" value="P:regulation of dephosphorylation"/>
    <property type="evidence" value="ECO:0007669"/>
    <property type="project" value="TreeGrafter"/>
</dbReference>
<evidence type="ECO:0008006" key="5">
    <source>
        <dbReference type="Google" id="ProtNLM"/>
    </source>
</evidence>
<dbReference type="InterPro" id="IPR007304">
    <property type="entry name" value="TAP46-like"/>
</dbReference>
<dbReference type="AlphaFoldDB" id="A0A422PQG0"/>
<dbReference type="InterPro" id="IPR038511">
    <property type="entry name" value="TAP42/TAP46-like_sf"/>
</dbReference>
<organism evidence="3 4">
    <name type="scientific">Trypanosoma conorhini</name>
    <dbReference type="NCBI Taxonomy" id="83891"/>
    <lineage>
        <taxon>Eukaryota</taxon>
        <taxon>Discoba</taxon>
        <taxon>Euglenozoa</taxon>
        <taxon>Kinetoplastea</taxon>
        <taxon>Metakinetoplastina</taxon>
        <taxon>Trypanosomatida</taxon>
        <taxon>Trypanosomatidae</taxon>
        <taxon>Trypanosoma</taxon>
    </lineage>
</organism>
<name>A0A422PQG0_9TRYP</name>
<dbReference type="PANTHER" id="PTHR10933:SF9">
    <property type="entry name" value="IMMUNOGLOBULIN-BINDING PROTEIN 1"/>
    <property type="match status" value="1"/>
</dbReference>
<feature type="coiled-coil region" evidence="1">
    <location>
        <begin position="158"/>
        <end position="189"/>
    </location>
</feature>